<gene>
    <name evidence="1" type="ORF">J2Z32_001779</name>
</gene>
<organism evidence="1 2">
    <name type="scientific">Paenibacillus turicensis</name>
    <dbReference type="NCBI Taxonomy" id="160487"/>
    <lineage>
        <taxon>Bacteria</taxon>
        <taxon>Bacillati</taxon>
        <taxon>Bacillota</taxon>
        <taxon>Bacilli</taxon>
        <taxon>Bacillales</taxon>
        <taxon>Paenibacillaceae</taxon>
        <taxon>Paenibacillus</taxon>
    </lineage>
</organism>
<dbReference type="Proteomes" id="UP001519272">
    <property type="component" value="Unassembled WGS sequence"/>
</dbReference>
<dbReference type="RefSeq" id="WP_210088793.1">
    <property type="nucleotide sequence ID" value="NZ_JAGGKG010000007.1"/>
</dbReference>
<proteinExistence type="predicted"/>
<accession>A0ABS4FRE9</accession>
<protein>
    <submittedName>
        <fullName evidence="1">Uncharacterized protein</fullName>
    </submittedName>
</protein>
<sequence length="437" mass="48995">MDVLNQLWLLKQIYNQATNYDADQDASVHAIPSTITKAELEQLAACGHAPNHFVRPNHDEVISELKQLAKHWTLEEVAQAFVASLWSAPIIWRSLLAGKLLAMSMPEHEYTPYPSSATCQICGLSTGSSVDTSLQWYWRMTSGTPLDGNPFGCVLALRELAYEEKVPTPTEYDRWTFRAILTVLRGLPLDTRYSKVTPILKKASLLPTKNKYAYTGLLETLALIGILDTEDYPGMATSFTSYKKRDERPNTRVEVQAPLAWWNSSIGINNSTLTSIFKQFDSSDIVLEDRPQPQPELKQTLIGALEQKRLPTVKAPKTSPDAGKGPAEAGDVYAIRIREGVWITVYCHETKNNRVIVEFLDGVTEEMPTKENLKMQFRPCENERRHTSVASIDSTSWVRRVARNMTCPSSSLPAPNAVSFANAKDLKYLAGWSFPEI</sequence>
<evidence type="ECO:0000313" key="1">
    <source>
        <dbReference type="EMBL" id="MBP1905151.1"/>
    </source>
</evidence>
<evidence type="ECO:0000313" key="2">
    <source>
        <dbReference type="Proteomes" id="UP001519272"/>
    </source>
</evidence>
<comment type="caution">
    <text evidence="1">The sequence shown here is derived from an EMBL/GenBank/DDBJ whole genome shotgun (WGS) entry which is preliminary data.</text>
</comment>
<name>A0ABS4FRE9_9BACL</name>
<reference evidence="1 2" key="1">
    <citation type="submission" date="2021-03" db="EMBL/GenBank/DDBJ databases">
        <title>Genomic Encyclopedia of Type Strains, Phase IV (KMG-IV): sequencing the most valuable type-strain genomes for metagenomic binning, comparative biology and taxonomic classification.</title>
        <authorList>
            <person name="Goeker M."/>
        </authorList>
    </citation>
    <scope>NUCLEOTIDE SEQUENCE [LARGE SCALE GENOMIC DNA]</scope>
    <source>
        <strain evidence="1 2">DSM 14349</strain>
    </source>
</reference>
<keyword evidence="2" id="KW-1185">Reference proteome</keyword>
<dbReference type="EMBL" id="JAGGKG010000007">
    <property type="protein sequence ID" value="MBP1905151.1"/>
    <property type="molecule type" value="Genomic_DNA"/>
</dbReference>